<dbReference type="PANTHER" id="PTHR21398">
    <property type="entry name" value="AGAP007094-PA"/>
    <property type="match status" value="1"/>
</dbReference>
<keyword evidence="1" id="KW-0648">Protein biosynthesis</keyword>
<accession>A0A0A1XQ65</accession>
<proteinExistence type="predicted"/>
<dbReference type="Pfam" id="PF07841">
    <property type="entry name" value="DM4_12"/>
    <property type="match status" value="1"/>
</dbReference>
<dbReference type="PANTHER" id="PTHR21398:SF7">
    <property type="entry name" value="LP19941P"/>
    <property type="match status" value="1"/>
</dbReference>
<dbReference type="AlphaFoldDB" id="A0A0A1XQ65"/>
<reference evidence="1" key="1">
    <citation type="submission" date="2014-11" db="EMBL/GenBank/DDBJ databases">
        <authorList>
            <person name="Geib S."/>
        </authorList>
    </citation>
    <scope>NUCLEOTIDE SEQUENCE</scope>
</reference>
<sequence>MAYGLNWGIAYDLPNASWVLNQLHGLSQRPRPMSAHHRRSKRTIYERIAETVDNMGYNGRNCVLRALCESRQYFARTKMGMIGEILRVIFSLPKQRIFSRELQDNSDIVDYDHAYRKARSLDCVAQYDCPFSLLELAFGKYLIPPVDYYGNSGM</sequence>
<reference evidence="1" key="2">
    <citation type="journal article" date="2015" name="Gigascience">
        <title>Reconstructing a comprehensive transcriptome assembly of a white-pupal translocated strain of the pest fruit fly Bactrocera cucurbitae.</title>
        <authorList>
            <person name="Sim S.B."/>
            <person name="Calla B."/>
            <person name="Hall B."/>
            <person name="DeRego T."/>
            <person name="Geib S.M."/>
        </authorList>
    </citation>
    <scope>NUCLEOTIDE SEQUENCE</scope>
</reference>
<dbReference type="GO" id="GO:0003743">
    <property type="term" value="F:translation initiation factor activity"/>
    <property type="evidence" value="ECO:0007669"/>
    <property type="project" value="UniProtKB-KW"/>
</dbReference>
<name>A0A0A1XQ65_ZEUCU</name>
<evidence type="ECO:0000313" key="1">
    <source>
        <dbReference type="EMBL" id="JAD13097.1"/>
    </source>
</evidence>
<organism evidence="1">
    <name type="scientific">Zeugodacus cucurbitae</name>
    <name type="common">Melon fruit fly</name>
    <name type="synonym">Bactrocera cucurbitae</name>
    <dbReference type="NCBI Taxonomy" id="28588"/>
    <lineage>
        <taxon>Eukaryota</taxon>
        <taxon>Metazoa</taxon>
        <taxon>Ecdysozoa</taxon>
        <taxon>Arthropoda</taxon>
        <taxon>Hexapoda</taxon>
        <taxon>Insecta</taxon>
        <taxon>Pterygota</taxon>
        <taxon>Neoptera</taxon>
        <taxon>Endopterygota</taxon>
        <taxon>Diptera</taxon>
        <taxon>Brachycera</taxon>
        <taxon>Muscomorpha</taxon>
        <taxon>Tephritoidea</taxon>
        <taxon>Tephritidae</taxon>
        <taxon>Zeugodacus</taxon>
        <taxon>Zeugodacus</taxon>
    </lineage>
</organism>
<dbReference type="SMART" id="SM00718">
    <property type="entry name" value="DM4_12"/>
    <property type="match status" value="1"/>
</dbReference>
<dbReference type="EMBL" id="GBXI01001195">
    <property type="protein sequence ID" value="JAD13097.1"/>
    <property type="molecule type" value="Transcribed_RNA"/>
</dbReference>
<keyword evidence="1" id="KW-0396">Initiation factor</keyword>
<protein>
    <submittedName>
        <fullName evidence="1">Eukaryotic translation initiation factor 3 subunit A</fullName>
    </submittedName>
</protein>
<dbReference type="InterPro" id="IPR006631">
    <property type="entry name" value="DM4_12"/>
</dbReference>
<gene>
    <name evidence="1" type="primary">TIF32</name>
    <name evidence="1" type="ORF">g.14390</name>
</gene>